<name>A0A0L0S0P0_ALLM3</name>
<reference evidence="8" key="2">
    <citation type="submission" date="2009-11" db="EMBL/GenBank/DDBJ databases">
        <title>The Genome Sequence of Allomyces macrogynus strain ATCC 38327.</title>
        <authorList>
            <consortium name="The Broad Institute Genome Sequencing Platform"/>
            <person name="Russ C."/>
            <person name="Cuomo C."/>
            <person name="Shea T."/>
            <person name="Young S.K."/>
            <person name="Zeng Q."/>
            <person name="Koehrsen M."/>
            <person name="Haas B."/>
            <person name="Borodovsky M."/>
            <person name="Guigo R."/>
            <person name="Alvarado L."/>
            <person name="Berlin A."/>
            <person name="Borenstein D."/>
            <person name="Chen Z."/>
            <person name="Engels R."/>
            <person name="Freedman E."/>
            <person name="Gellesch M."/>
            <person name="Goldberg J."/>
            <person name="Griggs A."/>
            <person name="Gujja S."/>
            <person name="Heiman D."/>
            <person name="Hepburn T."/>
            <person name="Howarth C."/>
            <person name="Jen D."/>
            <person name="Larson L."/>
            <person name="Lewis B."/>
            <person name="Mehta T."/>
            <person name="Park D."/>
            <person name="Pearson M."/>
            <person name="Roberts A."/>
            <person name="Saif S."/>
            <person name="Shenoy N."/>
            <person name="Sisk P."/>
            <person name="Stolte C."/>
            <person name="Sykes S."/>
            <person name="Walk T."/>
            <person name="White J."/>
            <person name="Yandava C."/>
            <person name="Burger G."/>
            <person name="Gray M.W."/>
            <person name="Holland P.W.H."/>
            <person name="King N."/>
            <person name="Lang F.B.F."/>
            <person name="Roger A.J."/>
            <person name="Ruiz-Trillo I."/>
            <person name="Lander E."/>
            <person name="Nusbaum C."/>
        </authorList>
    </citation>
    <scope>NUCLEOTIDE SEQUENCE [LARGE SCALE GENOMIC DNA]</scope>
    <source>
        <strain evidence="8">ATCC 38327</strain>
    </source>
</reference>
<feature type="short sequence motif" description="TFG box" evidence="2">
    <location>
        <begin position="282"/>
        <end position="302"/>
    </location>
</feature>
<dbReference type="SMART" id="SM01199">
    <property type="entry name" value="FDF"/>
    <property type="match status" value="1"/>
</dbReference>
<reference evidence="7 8" key="1">
    <citation type="submission" date="2009-11" db="EMBL/GenBank/DDBJ databases">
        <title>Annotation of Allomyces macrogynus ATCC 38327.</title>
        <authorList>
            <consortium name="The Broad Institute Genome Sequencing Platform"/>
            <person name="Russ C."/>
            <person name="Cuomo C."/>
            <person name="Burger G."/>
            <person name="Gray M.W."/>
            <person name="Holland P.W.H."/>
            <person name="King N."/>
            <person name="Lang F.B.F."/>
            <person name="Roger A.J."/>
            <person name="Ruiz-Trillo I."/>
            <person name="Young S.K."/>
            <person name="Zeng Q."/>
            <person name="Gargeya S."/>
            <person name="Fitzgerald M."/>
            <person name="Haas B."/>
            <person name="Abouelleil A."/>
            <person name="Alvarado L."/>
            <person name="Arachchi H.M."/>
            <person name="Berlin A."/>
            <person name="Chapman S.B."/>
            <person name="Gearin G."/>
            <person name="Goldberg J."/>
            <person name="Griggs A."/>
            <person name="Gujja S."/>
            <person name="Hansen M."/>
            <person name="Heiman D."/>
            <person name="Howarth C."/>
            <person name="Larimer J."/>
            <person name="Lui A."/>
            <person name="MacDonald P.J.P."/>
            <person name="McCowen C."/>
            <person name="Montmayeur A."/>
            <person name="Murphy C."/>
            <person name="Neiman D."/>
            <person name="Pearson M."/>
            <person name="Priest M."/>
            <person name="Roberts A."/>
            <person name="Saif S."/>
            <person name="Shea T."/>
            <person name="Sisk P."/>
            <person name="Stolte C."/>
            <person name="Sykes S."/>
            <person name="Wortman J."/>
            <person name="Nusbaum C."/>
            <person name="Birren B."/>
        </authorList>
    </citation>
    <scope>NUCLEOTIDE SEQUENCE [LARGE SCALE GENOMIC DNA]</scope>
    <source>
        <strain evidence="7 8">ATCC 38327</strain>
    </source>
</reference>
<dbReference type="PROSITE" id="PS51513">
    <property type="entry name" value="FFD"/>
    <property type="match status" value="1"/>
</dbReference>
<evidence type="ECO:0008006" key="9">
    <source>
        <dbReference type="Google" id="ProtNLM"/>
    </source>
</evidence>
<evidence type="ECO:0000259" key="4">
    <source>
        <dbReference type="PROSITE" id="PS51512"/>
    </source>
</evidence>
<dbReference type="STRING" id="578462.A0A0L0S0P0"/>
<dbReference type="Gene3D" id="2.30.30.100">
    <property type="match status" value="1"/>
</dbReference>
<dbReference type="EMBL" id="GG745329">
    <property type="protein sequence ID" value="KNE55914.1"/>
    <property type="molecule type" value="Genomic_DNA"/>
</dbReference>
<evidence type="ECO:0000259" key="6">
    <source>
        <dbReference type="PROSITE" id="PS51536"/>
    </source>
</evidence>
<dbReference type="InterPro" id="IPR010920">
    <property type="entry name" value="LSM_dom_sf"/>
</dbReference>
<dbReference type="PROSITE" id="PS51536">
    <property type="entry name" value="TFG"/>
    <property type="match status" value="1"/>
</dbReference>
<feature type="domain" description="DFDF" evidence="4">
    <location>
        <begin position="179"/>
        <end position="215"/>
    </location>
</feature>
<sequence>MSLDQYRGVTITLISHLDIRYEGTLDDINPETQSISLSNVRSFGTEGRKGGNPVEEIPPQEMVFPYICFRASDVKDLAVKEEMTAPPQPQPAPVLNDPAIIEYSTAPVQPQQQQQYQAPAAGSIRSASPNRDEPARAQSRSPSPAGRPQHHHYGGHHQSGHRHSGRGGGHRTGSGRARQPRGPVEIPKEAFDFEGANAKLNKDDLVKEFAKLGFNQHGDASNSDSDSDDDHLADEAQPAPQKVVIPPRQEFYDKKTSFFDNISCEARARREALARGGLDPQQRRARMHEERKLNVETFGTATPASRMGRGGSRGRGGYRRTDDGGADTITRVDSPAGAAAVAAVAGAPAVVAGTGWNRHNLARAGMEGTVVVGGRVVRPMPATCERAVPLHPARLRARHQAAMRELRVRMPMWLTWE</sequence>
<evidence type="ECO:0000313" key="8">
    <source>
        <dbReference type="Proteomes" id="UP000054350"/>
    </source>
</evidence>
<dbReference type="GO" id="GO:0033962">
    <property type="term" value="P:P-body assembly"/>
    <property type="evidence" value="ECO:0007669"/>
    <property type="project" value="TreeGrafter"/>
</dbReference>
<dbReference type="GO" id="GO:0003729">
    <property type="term" value="F:mRNA binding"/>
    <property type="evidence" value="ECO:0007669"/>
    <property type="project" value="TreeGrafter"/>
</dbReference>
<accession>A0A0L0S0P0</accession>
<dbReference type="GO" id="GO:0034063">
    <property type="term" value="P:stress granule assembly"/>
    <property type="evidence" value="ECO:0007669"/>
    <property type="project" value="TreeGrafter"/>
</dbReference>
<dbReference type="CDD" id="cd01736">
    <property type="entry name" value="LSm14_N"/>
    <property type="match status" value="1"/>
</dbReference>
<keyword evidence="8" id="KW-1185">Reference proteome</keyword>
<feature type="short sequence motif" description="FFD box" evidence="1">
    <location>
        <begin position="250"/>
        <end position="266"/>
    </location>
</feature>
<feature type="compositionally biased region" description="Basic residues" evidence="3">
    <location>
        <begin position="148"/>
        <end position="169"/>
    </location>
</feature>
<feature type="region of interest" description="Disordered" evidence="3">
    <location>
        <begin position="301"/>
        <end position="325"/>
    </location>
</feature>
<evidence type="ECO:0000313" key="7">
    <source>
        <dbReference type="EMBL" id="KNE55914.1"/>
    </source>
</evidence>
<evidence type="ECO:0000256" key="2">
    <source>
        <dbReference type="PROSITE-ProRule" id="PRU00869"/>
    </source>
</evidence>
<feature type="compositionally biased region" description="Low complexity" evidence="3">
    <location>
        <begin position="108"/>
        <end position="121"/>
    </location>
</feature>
<feature type="domain" description="TFG box profile" evidence="6">
    <location>
        <begin position="282"/>
        <end position="302"/>
    </location>
</feature>
<dbReference type="OMA" id="PPKEEIY"/>
<dbReference type="InterPro" id="IPR025761">
    <property type="entry name" value="FFD_box"/>
</dbReference>
<evidence type="ECO:0000256" key="1">
    <source>
        <dbReference type="PROSITE-ProRule" id="PRU00846"/>
    </source>
</evidence>
<gene>
    <name evidence="7" type="ORF">AMAG_01771</name>
</gene>
<feature type="region of interest" description="Disordered" evidence="3">
    <location>
        <begin position="216"/>
        <end position="241"/>
    </location>
</feature>
<dbReference type="PROSITE" id="PS51512">
    <property type="entry name" value="DFDF"/>
    <property type="match status" value="1"/>
</dbReference>
<organism evidence="7 8">
    <name type="scientific">Allomyces macrogynus (strain ATCC 38327)</name>
    <name type="common">Allomyces javanicus var. macrogynus</name>
    <dbReference type="NCBI Taxonomy" id="578462"/>
    <lineage>
        <taxon>Eukaryota</taxon>
        <taxon>Fungi</taxon>
        <taxon>Fungi incertae sedis</taxon>
        <taxon>Blastocladiomycota</taxon>
        <taxon>Blastocladiomycetes</taxon>
        <taxon>Blastocladiales</taxon>
        <taxon>Blastocladiaceae</taxon>
        <taxon>Allomyces</taxon>
    </lineage>
</organism>
<evidence type="ECO:0000259" key="5">
    <source>
        <dbReference type="PROSITE" id="PS51513"/>
    </source>
</evidence>
<dbReference type="PANTHER" id="PTHR13586:SF0">
    <property type="entry name" value="TRAILER HITCH, ISOFORM H"/>
    <property type="match status" value="1"/>
</dbReference>
<dbReference type="InterPro" id="IPR025768">
    <property type="entry name" value="TFG_box"/>
</dbReference>
<dbReference type="GO" id="GO:0000932">
    <property type="term" value="C:P-body"/>
    <property type="evidence" value="ECO:0007669"/>
    <property type="project" value="TreeGrafter"/>
</dbReference>
<proteinExistence type="predicted"/>
<feature type="region of interest" description="Disordered" evidence="3">
    <location>
        <begin position="108"/>
        <end position="186"/>
    </location>
</feature>
<evidence type="ECO:0000256" key="3">
    <source>
        <dbReference type="SAM" id="MobiDB-lite"/>
    </source>
</evidence>
<dbReference type="AlphaFoldDB" id="A0A0L0S0P0"/>
<dbReference type="VEuPathDB" id="FungiDB:AMAG_01771"/>
<dbReference type="Proteomes" id="UP000054350">
    <property type="component" value="Unassembled WGS sequence"/>
</dbReference>
<dbReference type="InterPro" id="IPR019050">
    <property type="entry name" value="FDF_dom"/>
</dbReference>
<dbReference type="SMART" id="SM01271">
    <property type="entry name" value="LSM14"/>
    <property type="match status" value="1"/>
</dbReference>
<dbReference type="SUPFAM" id="SSF50182">
    <property type="entry name" value="Sm-like ribonucleoproteins"/>
    <property type="match status" value="1"/>
</dbReference>
<dbReference type="eggNOG" id="KOG1073">
    <property type="taxonomic scope" value="Eukaryota"/>
</dbReference>
<dbReference type="Pfam" id="PF12701">
    <property type="entry name" value="LSM14"/>
    <property type="match status" value="1"/>
</dbReference>
<feature type="domain" description="FFD box profile" evidence="5">
    <location>
        <begin position="250"/>
        <end position="266"/>
    </location>
</feature>
<dbReference type="Pfam" id="PF09532">
    <property type="entry name" value="FDF"/>
    <property type="match status" value="1"/>
</dbReference>
<dbReference type="InterPro" id="IPR025762">
    <property type="entry name" value="DFDF"/>
</dbReference>
<protein>
    <recommendedName>
        <fullName evidence="9">FFD box profile domain-containing protein</fullName>
    </recommendedName>
</protein>
<dbReference type="PANTHER" id="PTHR13586">
    <property type="entry name" value="SCD6 PROTEIN-RELATED"/>
    <property type="match status" value="1"/>
</dbReference>
<dbReference type="InterPro" id="IPR025609">
    <property type="entry name" value="Lsm14-like_N"/>
</dbReference>
<dbReference type="OrthoDB" id="21539at2759"/>